<dbReference type="InterPro" id="IPR005119">
    <property type="entry name" value="LysR_subst-bd"/>
</dbReference>
<dbReference type="Gene3D" id="1.10.10.10">
    <property type="entry name" value="Winged helix-like DNA-binding domain superfamily/Winged helix DNA-binding domain"/>
    <property type="match status" value="1"/>
</dbReference>
<sequence length="299" mass="33350">MQYTLKQLQNLISVSEHGSISAAASHLFISQPALSTSIAQLEKSLGLSLLIRHHARGVSLTPAGADFLARARSLLTHAQEIEEDVRELRDSISGDLAVGCFVTLAPFFVPRLMSDLNESHPQLQIRFIEGTLDRLQQLLKSGDIEVALLYALELDSELHSEDLAVIKPHVLLPPDHPLAEGKSVSLKALQGESMILLDLPHSREYFQQLFQHLGIDPRIEQRSASFELVRGLVARGHGYSVLNLQPASELTYDGARVRCLPIREKAMPLRVVLVRLSKTRQTRRSEAFAQTCREFFARI</sequence>
<dbReference type="GO" id="GO:0003700">
    <property type="term" value="F:DNA-binding transcription factor activity"/>
    <property type="evidence" value="ECO:0007669"/>
    <property type="project" value="InterPro"/>
</dbReference>
<dbReference type="InterPro" id="IPR036388">
    <property type="entry name" value="WH-like_DNA-bd_sf"/>
</dbReference>
<organism evidence="6">
    <name type="scientific">hydrothermal vent metagenome</name>
    <dbReference type="NCBI Taxonomy" id="652676"/>
    <lineage>
        <taxon>unclassified sequences</taxon>
        <taxon>metagenomes</taxon>
        <taxon>ecological metagenomes</taxon>
    </lineage>
</organism>
<comment type="similarity">
    <text evidence="1">Belongs to the LysR transcriptional regulatory family.</text>
</comment>
<dbReference type="CDD" id="cd08412">
    <property type="entry name" value="PBP2_PAO1_like"/>
    <property type="match status" value="1"/>
</dbReference>
<dbReference type="PANTHER" id="PTHR30346:SF0">
    <property type="entry name" value="HCA OPERON TRANSCRIPTIONAL ACTIVATOR HCAR"/>
    <property type="match status" value="1"/>
</dbReference>
<dbReference type="Pfam" id="PF03466">
    <property type="entry name" value="LysR_substrate"/>
    <property type="match status" value="1"/>
</dbReference>
<keyword evidence="2" id="KW-0805">Transcription regulation</keyword>
<dbReference type="PANTHER" id="PTHR30346">
    <property type="entry name" value="TRANSCRIPTIONAL DUAL REGULATOR HCAR-RELATED"/>
    <property type="match status" value="1"/>
</dbReference>
<keyword evidence="3" id="KW-0238">DNA-binding</keyword>
<dbReference type="InterPro" id="IPR000847">
    <property type="entry name" value="LysR_HTH_N"/>
</dbReference>
<evidence type="ECO:0000256" key="2">
    <source>
        <dbReference type="ARBA" id="ARBA00023015"/>
    </source>
</evidence>
<evidence type="ECO:0000256" key="3">
    <source>
        <dbReference type="ARBA" id="ARBA00023125"/>
    </source>
</evidence>
<accession>A0A160TRN4</accession>
<dbReference type="Pfam" id="PF00126">
    <property type="entry name" value="HTH_1"/>
    <property type="match status" value="1"/>
</dbReference>
<dbReference type="GO" id="GO:0032993">
    <property type="term" value="C:protein-DNA complex"/>
    <property type="evidence" value="ECO:0007669"/>
    <property type="project" value="TreeGrafter"/>
</dbReference>
<keyword evidence="4" id="KW-0804">Transcription</keyword>
<dbReference type="Gene3D" id="3.40.190.10">
    <property type="entry name" value="Periplasmic binding protein-like II"/>
    <property type="match status" value="2"/>
</dbReference>
<dbReference type="SUPFAM" id="SSF53850">
    <property type="entry name" value="Periplasmic binding protein-like II"/>
    <property type="match status" value="1"/>
</dbReference>
<dbReference type="GO" id="GO:0003677">
    <property type="term" value="F:DNA binding"/>
    <property type="evidence" value="ECO:0007669"/>
    <property type="project" value="UniProtKB-KW"/>
</dbReference>
<feature type="domain" description="HTH lysR-type" evidence="5">
    <location>
        <begin position="1"/>
        <end position="61"/>
    </location>
</feature>
<dbReference type="EMBL" id="CZRL01000064">
    <property type="protein sequence ID" value="CUS51606.1"/>
    <property type="molecule type" value="Genomic_DNA"/>
</dbReference>
<evidence type="ECO:0000313" key="6">
    <source>
        <dbReference type="EMBL" id="CUS51606.1"/>
    </source>
</evidence>
<dbReference type="FunFam" id="1.10.10.10:FF:000001">
    <property type="entry name" value="LysR family transcriptional regulator"/>
    <property type="match status" value="1"/>
</dbReference>
<dbReference type="PRINTS" id="PR00039">
    <property type="entry name" value="HTHLYSR"/>
</dbReference>
<protein>
    <submittedName>
        <fullName evidence="6">Transcriptional regulator, LysR family</fullName>
    </submittedName>
</protein>
<gene>
    <name evidence="6" type="ORF">MGWOODY_XGa2375</name>
</gene>
<dbReference type="PROSITE" id="PS50931">
    <property type="entry name" value="HTH_LYSR"/>
    <property type="match status" value="1"/>
</dbReference>
<evidence type="ECO:0000256" key="1">
    <source>
        <dbReference type="ARBA" id="ARBA00009437"/>
    </source>
</evidence>
<dbReference type="InterPro" id="IPR036390">
    <property type="entry name" value="WH_DNA-bd_sf"/>
</dbReference>
<evidence type="ECO:0000256" key="4">
    <source>
        <dbReference type="ARBA" id="ARBA00023163"/>
    </source>
</evidence>
<proteinExistence type="inferred from homology"/>
<evidence type="ECO:0000259" key="5">
    <source>
        <dbReference type="PROSITE" id="PS50931"/>
    </source>
</evidence>
<dbReference type="AlphaFoldDB" id="A0A160TRN4"/>
<reference evidence="6" key="1">
    <citation type="submission" date="2015-10" db="EMBL/GenBank/DDBJ databases">
        <authorList>
            <person name="Gilbert D.G."/>
        </authorList>
    </citation>
    <scope>NUCLEOTIDE SEQUENCE</scope>
</reference>
<name>A0A160TRN4_9ZZZZ</name>
<dbReference type="SUPFAM" id="SSF46785">
    <property type="entry name" value="Winged helix' DNA-binding domain"/>
    <property type="match status" value="1"/>
</dbReference>